<organism evidence="2 3">
    <name type="scientific">Terrabacter ginsenosidimutans</name>
    <dbReference type="NCBI Taxonomy" id="490575"/>
    <lineage>
        <taxon>Bacteria</taxon>
        <taxon>Bacillati</taxon>
        <taxon>Actinomycetota</taxon>
        <taxon>Actinomycetes</taxon>
        <taxon>Micrococcales</taxon>
        <taxon>Intrasporangiaceae</taxon>
        <taxon>Terrabacter</taxon>
    </lineage>
</organism>
<name>A0ABP7EEX0_9MICO</name>
<dbReference type="RefSeq" id="WP_142179957.1">
    <property type="nucleotide sequence ID" value="NZ_BAABDC010000007.1"/>
</dbReference>
<evidence type="ECO:0000313" key="2">
    <source>
        <dbReference type="EMBL" id="GAA3717061.1"/>
    </source>
</evidence>
<sequence length="88" mass="9786">MSDTARIETARIEQDIQAARARLEGTVNELAYRAQPQVIAQRQLQGLKLRLDAATHTEDGELRIERIGAVVAAAVVVVVAVGWLRRRR</sequence>
<accession>A0ABP7EEX0</accession>
<feature type="transmembrane region" description="Helical" evidence="1">
    <location>
        <begin position="67"/>
        <end position="84"/>
    </location>
</feature>
<gene>
    <name evidence="2" type="ORF">GCM10022399_37190</name>
</gene>
<dbReference type="EMBL" id="BAABDC010000007">
    <property type="protein sequence ID" value="GAA3717061.1"/>
    <property type="molecule type" value="Genomic_DNA"/>
</dbReference>
<reference evidence="3" key="1">
    <citation type="journal article" date="2019" name="Int. J. Syst. Evol. Microbiol.">
        <title>The Global Catalogue of Microorganisms (GCM) 10K type strain sequencing project: providing services to taxonomists for standard genome sequencing and annotation.</title>
        <authorList>
            <consortium name="The Broad Institute Genomics Platform"/>
            <consortium name="The Broad Institute Genome Sequencing Center for Infectious Disease"/>
            <person name="Wu L."/>
            <person name="Ma J."/>
        </authorList>
    </citation>
    <scope>NUCLEOTIDE SEQUENCE [LARGE SCALE GENOMIC DNA]</scope>
    <source>
        <strain evidence="3">JCM 17125</strain>
    </source>
</reference>
<evidence type="ECO:0000256" key="1">
    <source>
        <dbReference type="SAM" id="Phobius"/>
    </source>
</evidence>
<protein>
    <recommendedName>
        <fullName evidence="4">DUF3618 domain-containing protein</fullName>
    </recommendedName>
</protein>
<evidence type="ECO:0008006" key="4">
    <source>
        <dbReference type="Google" id="ProtNLM"/>
    </source>
</evidence>
<keyword evidence="1" id="KW-1133">Transmembrane helix</keyword>
<keyword evidence="3" id="KW-1185">Reference proteome</keyword>
<dbReference type="Pfam" id="PF12277">
    <property type="entry name" value="DUF3618"/>
    <property type="match status" value="1"/>
</dbReference>
<proteinExistence type="predicted"/>
<evidence type="ECO:0000313" key="3">
    <source>
        <dbReference type="Proteomes" id="UP001501468"/>
    </source>
</evidence>
<dbReference type="InterPro" id="IPR022062">
    <property type="entry name" value="DUF3618"/>
</dbReference>
<keyword evidence="1" id="KW-0812">Transmembrane</keyword>
<dbReference type="Proteomes" id="UP001501468">
    <property type="component" value="Unassembled WGS sequence"/>
</dbReference>
<comment type="caution">
    <text evidence="2">The sequence shown here is derived from an EMBL/GenBank/DDBJ whole genome shotgun (WGS) entry which is preliminary data.</text>
</comment>
<keyword evidence="1" id="KW-0472">Membrane</keyword>